<evidence type="ECO:0000256" key="1">
    <source>
        <dbReference type="SAM" id="MobiDB-lite"/>
    </source>
</evidence>
<dbReference type="InterPro" id="IPR050490">
    <property type="entry name" value="Bact_solute-bd_prot1"/>
</dbReference>
<feature type="chain" id="PRO_5039083888" evidence="2">
    <location>
        <begin position="27"/>
        <end position="551"/>
    </location>
</feature>
<dbReference type="SUPFAM" id="SSF53850">
    <property type="entry name" value="Periplasmic binding protein-like II"/>
    <property type="match status" value="1"/>
</dbReference>
<protein>
    <submittedName>
        <fullName evidence="3">Carbohydrate ABC transporter substrate-binding protein (CUT1 family)</fullName>
    </submittedName>
</protein>
<feature type="signal peptide" evidence="2">
    <location>
        <begin position="1"/>
        <end position="26"/>
    </location>
</feature>
<accession>A0A2V2YQL7</accession>
<dbReference type="InterPro" id="IPR006059">
    <property type="entry name" value="SBP"/>
</dbReference>
<dbReference type="PANTHER" id="PTHR43649">
    <property type="entry name" value="ARABINOSE-BINDING PROTEIN-RELATED"/>
    <property type="match status" value="1"/>
</dbReference>
<dbReference type="OrthoDB" id="9787283at2"/>
<keyword evidence="2" id="KW-0732">Signal</keyword>
<sequence length="551" mass="62015">MNKRSYKGKITILMAISLLLSACSNANNAGNEEGSGHANANSVGSSAVQEERDSNINKEGLPIVKEKVSLQFVTTMSPLQKKPYADLQVVKDFEAKTNVHIDWDAVPSESYKEKKNLIFAGGSLPDAFYGINALDDADVTLYGDQGYLIPLEDLIEAYAPNIKRLFELRPEYKEGVTSSDGHIYSIPTIHEQDQLTQEDALFINKKWLDTLGLPLPATVEQFEQVLQAFKQKDPNGNNIADEIPFSFIYGGARQDGIYSMFGSFGRLDNPDHLVIENGQLVFTADKPAYREAVEYFNRLYQEGLIDPESFTQDTQVITAKGKNEGVPILGAFVGWNAANVLGPERAADYVALAPLKDSNGNQLWNKYHGSSFTRSGFSITSASKYPEVAIRWIDAQYEEEESLQWSSGPIGVNLIKNGDRYDYAPIPEGKSYGEFRHTEAPGNQSARAILRETFAKINESETNLAKIALWNFYKPYQPKEIYPLVVFDAADLERLNILKTDLYSYIDKKQAQFIVKGFTQEDWDSYVKELEKMNLNELLDIYSRYYDKSKR</sequence>
<dbReference type="RefSeq" id="WP_110045324.1">
    <property type="nucleotide sequence ID" value="NZ_CP054612.1"/>
</dbReference>
<name>A0A2V2YQL7_9BACL</name>
<evidence type="ECO:0000256" key="2">
    <source>
        <dbReference type="SAM" id="SignalP"/>
    </source>
</evidence>
<dbReference type="PANTHER" id="PTHR43649:SF12">
    <property type="entry name" value="DIACETYLCHITOBIOSE BINDING PROTEIN DASA"/>
    <property type="match status" value="1"/>
</dbReference>
<gene>
    <name evidence="3" type="ORF">DFQ01_11534</name>
</gene>
<keyword evidence="4" id="KW-1185">Reference proteome</keyword>
<dbReference type="PROSITE" id="PS51257">
    <property type="entry name" value="PROKAR_LIPOPROTEIN"/>
    <property type="match status" value="1"/>
</dbReference>
<evidence type="ECO:0000313" key="4">
    <source>
        <dbReference type="Proteomes" id="UP000246635"/>
    </source>
</evidence>
<dbReference type="Pfam" id="PF01547">
    <property type="entry name" value="SBP_bac_1"/>
    <property type="match status" value="1"/>
</dbReference>
<evidence type="ECO:0000313" key="3">
    <source>
        <dbReference type="EMBL" id="PWV99318.1"/>
    </source>
</evidence>
<feature type="region of interest" description="Disordered" evidence="1">
    <location>
        <begin position="33"/>
        <end position="56"/>
    </location>
</feature>
<dbReference type="AlphaFoldDB" id="A0A2V2YQL7"/>
<comment type="caution">
    <text evidence="3">The sequence shown here is derived from an EMBL/GenBank/DDBJ whole genome shotgun (WGS) entry which is preliminary data.</text>
</comment>
<dbReference type="Gene3D" id="3.40.190.10">
    <property type="entry name" value="Periplasmic binding protein-like II"/>
    <property type="match status" value="2"/>
</dbReference>
<dbReference type="EMBL" id="QGTQ01000015">
    <property type="protein sequence ID" value="PWV99318.1"/>
    <property type="molecule type" value="Genomic_DNA"/>
</dbReference>
<dbReference type="Proteomes" id="UP000246635">
    <property type="component" value="Unassembled WGS sequence"/>
</dbReference>
<proteinExistence type="predicted"/>
<organism evidence="3 4">
    <name type="scientific">Paenibacillus cellulosilyticus</name>
    <dbReference type="NCBI Taxonomy" id="375489"/>
    <lineage>
        <taxon>Bacteria</taxon>
        <taxon>Bacillati</taxon>
        <taxon>Bacillota</taxon>
        <taxon>Bacilli</taxon>
        <taxon>Bacillales</taxon>
        <taxon>Paenibacillaceae</taxon>
        <taxon>Paenibacillus</taxon>
    </lineage>
</organism>
<reference evidence="3 4" key="1">
    <citation type="submission" date="2018-05" db="EMBL/GenBank/DDBJ databases">
        <title>Genomic Encyclopedia of Type Strains, Phase III (KMG-III): the genomes of soil and plant-associated and newly described type strains.</title>
        <authorList>
            <person name="Whitman W."/>
        </authorList>
    </citation>
    <scope>NUCLEOTIDE SEQUENCE [LARGE SCALE GENOMIC DNA]</scope>
    <source>
        <strain evidence="3 4">CECT 5696</strain>
    </source>
</reference>